<dbReference type="Proteomes" id="UP000319576">
    <property type="component" value="Chromosome"/>
</dbReference>
<evidence type="ECO:0000259" key="4">
    <source>
        <dbReference type="Pfam" id="PF00849"/>
    </source>
</evidence>
<name>A0A517XXF6_9BACT</name>
<keyword evidence="3" id="KW-0694">RNA-binding</keyword>
<dbReference type="OrthoDB" id="259224at2"/>
<dbReference type="GO" id="GO:0003723">
    <property type="term" value="F:RNA binding"/>
    <property type="evidence" value="ECO:0007669"/>
    <property type="project" value="UniProtKB-KW"/>
</dbReference>
<keyword evidence="2 6" id="KW-0413">Isomerase</keyword>
<dbReference type="PANTHER" id="PTHR21600:SF44">
    <property type="entry name" value="RIBOSOMAL LARGE SUBUNIT PSEUDOURIDINE SYNTHASE D"/>
    <property type="match status" value="1"/>
</dbReference>
<keyword evidence="7" id="KW-1185">Reference proteome</keyword>
<comment type="similarity">
    <text evidence="1">Belongs to the pseudouridine synthase RluA family.</text>
</comment>
<dbReference type="SUPFAM" id="SSF55174">
    <property type="entry name" value="Alpha-L RNA-binding motif"/>
    <property type="match status" value="1"/>
</dbReference>
<dbReference type="InterPro" id="IPR050188">
    <property type="entry name" value="RluA_PseudoU_synthase"/>
</dbReference>
<dbReference type="InterPro" id="IPR002942">
    <property type="entry name" value="S4_RNA-bd"/>
</dbReference>
<gene>
    <name evidence="6" type="primary">rluC</name>
    <name evidence="6" type="ORF">ETAA1_41640</name>
</gene>
<evidence type="ECO:0000256" key="3">
    <source>
        <dbReference type="PROSITE-ProRule" id="PRU00182"/>
    </source>
</evidence>
<dbReference type="PANTHER" id="PTHR21600">
    <property type="entry name" value="MITOCHONDRIAL RNA PSEUDOURIDINE SYNTHASE"/>
    <property type="match status" value="1"/>
</dbReference>
<dbReference type="InterPro" id="IPR006145">
    <property type="entry name" value="PsdUridine_synth_RsuA/RluA"/>
</dbReference>
<dbReference type="Gene3D" id="3.30.2350.10">
    <property type="entry name" value="Pseudouridine synthase"/>
    <property type="match status" value="1"/>
</dbReference>
<dbReference type="Pfam" id="PF01479">
    <property type="entry name" value="S4"/>
    <property type="match status" value="1"/>
</dbReference>
<dbReference type="PROSITE" id="PS01129">
    <property type="entry name" value="PSI_RLU"/>
    <property type="match status" value="1"/>
</dbReference>
<reference evidence="6 7" key="1">
    <citation type="submission" date="2019-02" db="EMBL/GenBank/DDBJ databases">
        <title>Deep-cultivation of Planctomycetes and their phenomic and genomic characterization uncovers novel biology.</title>
        <authorList>
            <person name="Wiegand S."/>
            <person name="Jogler M."/>
            <person name="Boedeker C."/>
            <person name="Pinto D."/>
            <person name="Vollmers J."/>
            <person name="Rivas-Marin E."/>
            <person name="Kohn T."/>
            <person name="Peeters S.H."/>
            <person name="Heuer A."/>
            <person name="Rast P."/>
            <person name="Oberbeckmann S."/>
            <person name="Bunk B."/>
            <person name="Jeske O."/>
            <person name="Meyerdierks A."/>
            <person name="Storesund J.E."/>
            <person name="Kallscheuer N."/>
            <person name="Luecker S."/>
            <person name="Lage O.M."/>
            <person name="Pohl T."/>
            <person name="Merkel B.J."/>
            <person name="Hornburger P."/>
            <person name="Mueller R.-W."/>
            <person name="Bruemmer F."/>
            <person name="Labrenz M."/>
            <person name="Spormann A.M."/>
            <person name="Op den Camp H."/>
            <person name="Overmann J."/>
            <person name="Amann R."/>
            <person name="Jetten M.S.M."/>
            <person name="Mascher T."/>
            <person name="Medema M.H."/>
            <person name="Devos D.P."/>
            <person name="Kaster A.-K."/>
            <person name="Ovreas L."/>
            <person name="Rohde M."/>
            <person name="Galperin M.Y."/>
            <person name="Jogler C."/>
        </authorList>
    </citation>
    <scope>NUCLEOTIDE SEQUENCE [LARGE SCALE GENOMIC DNA]</scope>
    <source>
        <strain evidence="6 7">ETA_A1</strain>
    </source>
</reference>
<dbReference type="CDD" id="cd02869">
    <property type="entry name" value="PseudoU_synth_RluA_like"/>
    <property type="match status" value="1"/>
</dbReference>
<evidence type="ECO:0000313" key="6">
    <source>
        <dbReference type="EMBL" id="QDU22188.1"/>
    </source>
</evidence>
<dbReference type="Pfam" id="PF00849">
    <property type="entry name" value="PseudoU_synth_2"/>
    <property type="match status" value="1"/>
</dbReference>
<protein>
    <submittedName>
        <fullName evidence="6">Ribosomal large subunit pseudouridine synthase C</fullName>
        <ecNumber evidence="6">5.4.99.24</ecNumber>
    </submittedName>
</protein>
<organism evidence="6 7">
    <name type="scientific">Urbifossiella limnaea</name>
    <dbReference type="NCBI Taxonomy" id="2528023"/>
    <lineage>
        <taxon>Bacteria</taxon>
        <taxon>Pseudomonadati</taxon>
        <taxon>Planctomycetota</taxon>
        <taxon>Planctomycetia</taxon>
        <taxon>Gemmatales</taxon>
        <taxon>Gemmataceae</taxon>
        <taxon>Urbifossiella</taxon>
    </lineage>
</organism>
<proteinExistence type="inferred from homology"/>
<dbReference type="SUPFAM" id="SSF55120">
    <property type="entry name" value="Pseudouridine synthase"/>
    <property type="match status" value="1"/>
</dbReference>
<dbReference type="EC" id="5.4.99.24" evidence="6"/>
<dbReference type="RefSeq" id="WP_145241712.1">
    <property type="nucleotide sequence ID" value="NZ_CP036273.1"/>
</dbReference>
<dbReference type="PROSITE" id="PS50889">
    <property type="entry name" value="S4"/>
    <property type="match status" value="1"/>
</dbReference>
<dbReference type="AlphaFoldDB" id="A0A517XXF6"/>
<sequence length="352" mass="38663">MPPIVFVVDRRENGKTLAAVLKTRYGLSWAHAKRMIENRHVRVGQQVETDVARRLKVGKSVQLDSGMVEVKNATPTTTPPPKPKPKPVPKLVRLPGQLPDGDGVGSLLAAEAIVYADDTIVVVNKPAGLTTMRHKEEAEEFGRGKRFLPKTLADLLPAALGAPTRPVTAVHRIDRDTSGLVVFARTRAAAEHLTNQFRKHTADRRYLGLTRGAPKSGRIESLFVPDRGDGRRGTSRDLLTEDGKKAVTHVKVLEQLGPFAVVECRLETGRTHQVRIHLGEAGTPLCGERVYDRPLNGKPLPDRSSAERPMLHAARLGFVHPATDQPVSWDVKPPEDFAELWATMRRRAGDAG</sequence>
<dbReference type="EMBL" id="CP036273">
    <property type="protein sequence ID" value="QDU22188.1"/>
    <property type="molecule type" value="Genomic_DNA"/>
</dbReference>
<dbReference type="CDD" id="cd00165">
    <property type="entry name" value="S4"/>
    <property type="match status" value="1"/>
</dbReference>
<dbReference type="GO" id="GO:0000455">
    <property type="term" value="P:enzyme-directed rRNA pseudouridine synthesis"/>
    <property type="evidence" value="ECO:0007669"/>
    <property type="project" value="TreeGrafter"/>
</dbReference>
<evidence type="ECO:0000256" key="2">
    <source>
        <dbReference type="ARBA" id="ARBA00023235"/>
    </source>
</evidence>
<dbReference type="InterPro" id="IPR006224">
    <property type="entry name" value="PsdUridine_synth_RluA-like_CS"/>
</dbReference>
<evidence type="ECO:0000256" key="1">
    <source>
        <dbReference type="ARBA" id="ARBA00010876"/>
    </source>
</evidence>
<feature type="domain" description="Pseudouridine synthase RsuA/RluA-like" evidence="4">
    <location>
        <begin position="120"/>
        <end position="278"/>
    </location>
</feature>
<dbReference type="GO" id="GO:0160141">
    <property type="term" value="F:23S rRNA pseudouridine(955/2504/2580) synthase activity"/>
    <property type="evidence" value="ECO:0007669"/>
    <property type="project" value="UniProtKB-EC"/>
</dbReference>
<evidence type="ECO:0000259" key="5">
    <source>
        <dbReference type="Pfam" id="PF01479"/>
    </source>
</evidence>
<feature type="domain" description="RNA-binding S4" evidence="5">
    <location>
        <begin position="20"/>
        <end position="58"/>
    </location>
</feature>
<evidence type="ECO:0000313" key="7">
    <source>
        <dbReference type="Proteomes" id="UP000319576"/>
    </source>
</evidence>
<dbReference type="KEGG" id="uli:ETAA1_41640"/>
<dbReference type="InterPro" id="IPR020103">
    <property type="entry name" value="PsdUridine_synth_cat_dom_sf"/>
</dbReference>
<accession>A0A517XXF6</accession>